<keyword evidence="8" id="KW-0614">Plasmid</keyword>
<keyword evidence="8" id="KW-0540">Nuclease</keyword>
<protein>
    <recommendedName>
        <fullName evidence="3">phospholipase D</fullName>
        <ecNumber evidence="3">3.1.4.4</ecNumber>
    </recommendedName>
</protein>
<reference evidence="8" key="1">
    <citation type="journal article" date="2016" name="Antimicrob. Agents Chemother.">
        <title>Genomic characterization of Enterobacter cloacae isolates from China that co-produce KPC-3 and NDM-1 carbapenemases.</title>
        <authorList>
            <person name="Du H."/>
            <person name="Chen L."/>
            <person name="Chavda K.D."/>
            <person name="Pandey R."/>
            <person name="Zhang H."/>
            <person name="Xie X."/>
            <person name="Tang Y.W."/>
            <person name="Kreiswirth B.N."/>
        </authorList>
    </citation>
    <scope>NUCLEOTIDE SEQUENCE</scope>
    <source>
        <strain evidence="8">SZECL1</strain>
        <plasmid evidence="8">pKPC3_SZ</plasmid>
    </source>
</reference>
<dbReference type="PANTHER" id="PTHR43856">
    <property type="entry name" value="CARDIOLIPIN HYDROLASE"/>
    <property type="match status" value="1"/>
</dbReference>
<dbReference type="PANTHER" id="PTHR43856:SF1">
    <property type="entry name" value="MITOCHONDRIAL CARDIOLIPIN HYDROLASE"/>
    <property type="match status" value="1"/>
</dbReference>
<evidence type="ECO:0000259" key="7">
    <source>
        <dbReference type="PROSITE" id="PS50035"/>
    </source>
</evidence>
<dbReference type="EMBL" id="KU302800">
    <property type="protein sequence ID" value="AMP35161.1"/>
    <property type="molecule type" value="Genomic_DNA"/>
</dbReference>
<dbReference type="GO" id="GO:0016042">
    <property type="term" value="P:lipid catabolic process"/>
    <property type="evidence" value="ECO:0007669"/>
    <property type="project" value="UniProtKB-KW"/>
</dbReference>
<keyword evidence="6" id="KW-0443">Lipid metabolism</keyword>
<sequence>MQRTTKSVISMIVLLMIPLFVDAGEVRVGFSPSGSAQKLVLEAIGEARVSVDLAAYSFTSKPVSLALLQAKKRGVLVRVVADKKANDDRYTAVTFLVHKGIEVRLNGNYAIQHNKFLVVDAKSVQTGSMNYTKSGDSRNAENVVYLRDMPETAKQYTREFNRLWAESERIDAKY</sequence>
<evidence type="ECO:0000256" key="2">
    <source>
        <dbReference type="ARBA" id="ARBA00008664"/>
    </source>
</evidence>
<dbReference type="Pfam" id="PF13091">
    <property type="entry name" value="PLDc_2"/>
    <property type="match status" value="1"/>
</dbReference>
<name>A0A142BQ03_ENTCL</name>
<dbReference type="GO" id="GO:0006793">
    <property type="term" value="P:phosphorus metabolic process"/>
    <property type="evidence" value="ECO:0007669"/>
    <property type="project" value="UniProtKB-ARBA"/>
</dbReference>
<evidence type="ECO:0000256" key="4">
    <source>
        <dbReference type="ARBA" id="ARBA00022801"/>
    </source>
</evidence>
<dbReference type="EC" id="3.1.4.4" evidence="3"/>
<dbReference type="InterPro" id="IPR001736">
    <property type="entry name" value="PLipase_D/transphosphatidylase"/>
</dbReference>
<proteinExistence type="inferred from homology"/>
<evidence type="ECO:0000256" key="1">
    <source>
        <dbReference type="ARBA" id="ARBA00000798"/>
    </source>
</evidence>
<dbReference type="Gene3D" id="3.30.870.10">
    <property type="entry name" value="Endonuclease Chain A"/>
    <property type="match status" value="1"/>
</dbReference>
<dbReference type="InterPro" id="IPR051406">
    <property type="entry name" value="PLD_domain"/>
</dbReference>
<keyword evidence="4" id="KW-0378">Hydrolase</keyword>
<comment type="catalytic activity">
    <reaction evidence="1">
        <text>a 1,2-diacyl-sn-glycero-3-phosphocholine + H2O = a 1,2-diacyl-sn-glycero-3-phosphate + choline + H(+)</text>
        <dbReference type="Rhea" id="RHEA:14445"/>
        <dbReference type="ChEBI" id="CHEBI:15354"/>
        <dbReference type="ChEBI" id="CHEBI:15377"/>
        <dbReference type="ChEBI" id="CHEBI:15378"/>
        <dbReference type="ChEBI" id="CHEBI:57643"/>
        <dbReference type="ChEBI" id="CHEBI:58608"/>
        <dbReference type="EC" id="3.1.4.4"/>
    </reaction>
</comment>
<organism evidence="8">
    <name type="scientific">Enterobacter cloacae</name>
    <dbReference type="NCBI Taxonomy" id="550"/>
    <lineage>
        <taxon>Bacteria</taxon>
        <taxon>Pseudomonadati</taxon>
        <taxon>Pseudomonadota</taxon>
        <taxon>Gammaproteobacteria</taxon>
        <taxon>Enterobacterales</taxon>
        <taxon>Enterobacteriaceae</taxon>
        <taxon>Enterobacter</taxon>
        <taxon>Enterobacter cloacae complex</taxon>
    </lineage>
</organism>
<feature type="domain" description="PLD phosphodiesterase" evidence="7">
    <location>
        <begin position="108"/>
        <end position="135"/>
    </location>
</feature>
<keyword evidence="8" id="KW-0255">Endonuclease</keyword>
<dbReference type="SUPFAM" id="SSF56024">
    <property type="entry name" value="Phospholipase D/nuclease"/>
    <property type="match status" value="1"/>
</dbReference>
<dbReference type="InterPro" id="IPR025202">
    <property type="entry name" value="PLD-like_dom"/>
</dbReference>
<dbReference type="GO" id="GO:0004630">
    <property type="term" value="F:phospholipase D activity"/>
    <property type="evidence" value="ECO:0007669"/>
    <property type="project" value="UniProtKB-EC"/>
</dbReference>
<dbReference type="PROSITE" id="PS50035">
    <property type="entry name" value="PLD"/>
    <property type="match status" value="1"/>
</dbReference>
<comment type="similarity">
    <text evidence="2">Belongs to the phospholipase D family.</text>
</comment>
<evidence type="ECO:0000313" key="8">
    <source>
        <dbReference type="EMBL" id="AMP35161.1"/>
    </source>
</evidence>
<accession>A0A142BQ03</accession>
<dbReference type="GO" id="GO:0016891">
    <property type="term" value="F:RNA endonuclease activity producing 5'-phosphomonoesters, hydrolytic mechanism"/>
    <property type="evidence" value="ECO:0007669"/>
    <property type="project" value="TreeGrafter"/>
</dbReference>
<evidence type="ECO:0000256" key="3">
    <source>
        <dbReference type="ARBA" id="ARBA00012027"/>
    </source>
</evidence>
<evidence type="ECO:0000256" key="6">
    <source>
        <dbReference type="ARBA" id="ARBA00023098"/>
    </source>
</evidence>
<geneLocation type="plasmid" evidence="8">
    <name>pKPC3_SZ</name>
</geneLocation>
<evidence type="ECO:0000256" key="5">
    <source>
        <dbReference type="ARBA" id="ARBA00022963"/>
    </source>
</evidence>
<dbReference type="AlphaFoldDB" id="A0A142BQ03"/>
<dbReference type="CDD" id="cd09170">
    <property type="entry name" value="PLDc_Nuc"/>
    <property type="match status" value="1"/>
</dbReference>
<keyword evidence="5" id="KW-0442">Lipid degradation</keyword>